<dbReference type="PANTHER" id="PTHR10285">
    <property type="entry name" value="URIDINE KINASE"/>
    <property type="match status" value="1"/>
</dbReference>
<gene>
    <name evidence="2" type="ORF">PBRASI_LOCUS4477</name>
</gene>
<protein>
    <submittedName>
        <fullName evidence="2">9640_t:CDS:1</fullName>
    </submittedName>
</protein>
<accession>A0A9N9AN26</accession>
<feature type="compositionally biased region" description="Polar residues" evidence="1">
    <location>
        <begin position="78"/>
        <end position="96"/>
    </location>
</feature>
<comment type="caution">
    <text evidence="2">The sequence shown here is derived from an EMBL/GenBank/DDBJ whole genome shotgun (WGS) entry which is preliminary data.</text>
</comment>
<name>A0A9N9AN26_9GLOM</name>
<dbReference type="EMBL" id="CAJVPI010000466">
    <property type="protein sequence ID" value="CAG8538703.1"/>
    <property type="molecule type" value="Genomic_DNA"/>
</dbReference>
<dbReference type="AlphaFoldDB" id="A0A9N9AN26"/>
<reference evidence="2" key="1">
    <citation type="submission" date="2021-06" db="EMBL/GenBank/DDBJ databases">
        <authorList>
            <person name="Kallberg Y."/>
            <person name="Tangrot J."/>
            <person name="Rosling A."/>
        </authorList>
    </citation>
    <scope>NUCLEOTIDE SEQUENCE</scope>
    <source>
        <strain evidence="2">BR232B</strain>
    </source>
</reference>
<sequence length="264" mass="30511">MKVITIGIGGASCAGKSTIGRYLQQILPRCITLFQDDFFKPDSQIPFDVSRNLQNWDCPDAIDFPRFLSTINRIRQTGTIPSSHDSKESQNVTQHVPPNDDRLVVDLKQKLSNVIDHGEEEWIFVLVDGFMLYWNMDVVKMLDVKLFVKAEYHVLKRRRENRQGYVTIEGYWEDPPGYFDDIVYPNYVKFHEHLYTGERGLTFDDLIIFESEVKPVDDHIVAAIDAIFNIVDKGISKKLKIDQLKINSKLLGTLSDEREEQINN</sequence>
<dbReference type="Proteomes" id="UP000789739">
    <property type="component" value="Unassembled WGS sequence"/>
</dbReference>
<dbReference type="InterPro" id="IPR027417">
    <property type="entry name" value="P-loop_NTPase"/>
</dbReference>
<evidence type="ECO:0000313" key="3">
    <source>
        <dbReference type="Proteomes" id="UP000789739"/>
    </source>
</evidence>
<proteinExistence type="predicted"/>
<keyword evidence="3" id="KW-1185">Reference proteome</keyword>
<dbReference type="CDD" id="cd02024">
    <property type="entry name" value="NRK1"/>
    <property type="match status" value="1"/>
</dbReference>
<dbReference type="Gene3D" id="3.40.50.300">
    <property type="entry name" value="P-loop containing nucleotide triphosphate hydrolases"/>
    <property type="match status" value="1"/>
</dbReference>
<evidence type="ECO:0000256" key="1">
    <source>
        <dbReference type="SAM" id="MobiDB-lite"/>
    </source>
</evidence>
<dbReference type="SUPFAM" id="SSF52540">
    <property type="entry name" value="P-loop containing nucleoside triphosphate hydrolases"/>
    <property type="match status" value="1"/>
</dbReference>
<dbReference type="OrthoDB" id="10041966at2759"/>
<feature type="region of interest" description="Disordered" evidence="1">
    <location>
        <begin position="78"/>
        <end position="98"/>
    </location>
</feature>
<organism evidence="2 3">
    <name type="scientific">Paraglomus brasilianum</name>
    <dbReference type="NCBI Taxonomy" id="144538"/>
    <lineage>
        <taxon>Eukaryota</taxon>
        <taxon>Fungi</taxon>
        <taxon>Fungi incertae sedis</taxon>
        <taxon>Mucoromycota</taxon>
        <taxon>Glomeromycotina</taxon>
        <taxon>Glomeromycetes</taxon>
        <taxon>Paraglomerales</taxon>
        <taxon>Paraglomeraceae</taxon>
        <taxon>Paraglomus</taxon>
    </lineage>
</organism>
<evidence type="ECO:0000313" key="2">
    <source>
        <dbReference type="EMBL" id="CAG8538703.1"/>
    </source>
</evidence>